<organism evidence="1 2">
    <name type="scientific">Eretmocerus hayati</name>
    <dbReference type="NCBI Taxonomy" id="131215"/>
    <lineage>
        <taxon>Eukaryota</taxon>
        <taxon>Metazoa</taxon>
        <taxon>Ecdysozoa</taxon>
        <taxon>Arthropoda</taxon>
        <taxon>Hexapoda</taxon>
        <taxon>Insecta</taxon>
        <taxon>Pterygota</taxon>
        <taxon>Neoptera</taxon>
        <taxon>Endopterygota</taxon>
        <taxon>Hymenoptera</taxon>
        <taxon>Apocrita</taxon>
        <taxon>Proctotrupomorpha</taxon>
        <taxon>Chalcidoidea</taxon>
        <taxon>Aphelinidae</taxon>
        <taxon>Aphelininae</taxon>
        <taxon>Eretmocerus</taxon>
    </lineage>
</organism>
<keyword evidence="2" id="KW-1185">Reference proteome</keyword>
<comment type="caution">
    <text evidence="1">The sequence shown here is derived from an EMBL/GenBank/DDBJ whole genome shotgun (WGS) entry which is preliminary data.</text>
</comment>
<name>A0ACC2N9N9_9HYME</name>
<sequence length="207" mass="23678">MVNLKPTTFCHDIIAEVVEVSISTRYKKVMNLGIKTQGNSRWAAVAWEEDASRLENEVQRNHVYHIDGFYVREVKKDYDFNFGRALKFTLKSNTVFTDLTKMYLLSDEPVLPLEEDIKIYKSIQECVNENYKTNITVGLDVFVKIPFSQGNIDIPLRWGALTDGNIKITTMVKNFSDPSINYETGQSITAYDICIMGFMVVAAKHTK</sequence>
<evidence type="ECO:0000313" key="2">
    <source>
        <dbReference type="Proteomes" id="UP001239111"/>
    </source>
</evidence>
<protein>
    <submittedName>
        <fullName evidence="1">Uncharacterized protein</fullName>
    </submittedName>
</protein>
<dbReference type="EMBL" id="CM056744">
    <property type="protein sequence ID" value="KAJ8667885.1"/>
    <property type="molecule type" value="Genomic_DNA"/>
</dbReference>
<proteinExistence type="predicted"/>
<accession>A0ACC2N9N9</accession>
<reference evidence="1" key="1">
    <citation type="submission" date="2023-04" db="EMBL/GenBank/DDBJ databases">
        <title>A chromosome-level genome assembly of the parasitoid wasp Eretmocerus hayati.</title>
        <authorList>
            <person name="Zhong Y."/>
            <person name="Liu S."/>
            <person name="Liu Y."/>
        </authorList>
    </citation>
    <scope>NUCLEOTIDE SEQUENCE</scope>
    <source>
        <strain evidence="1">ZJU_SS_LIU_2023</strain>
    </source>
</reference>
<gene>
    <name evidence="1" type="ORF">QAD02_009548</name>
</gene>
<dbReference type="Proteomes" id="UP001239111">
    <property type="component" value="Chromosome 4"/>
</dbReference>
<evidence type="ECO:0000313" key="1">
    <source>
        <dbReference type="EMBL" id="KAJ8667885.1"/>
    </source>
</evidence>